<reference evidence="2" key="1">
    <citation type="submission" date="2012-01" db="EMBL/GenBank/DDBJ databases">
        <authorList>
            <person name="Summers A.O."/>
            <person name="Wireman J."/>
            <person name="Sale K."/>
        </authorList>
    </citation>
    <scope>NUCLEOTIDE SEQUENCE</scope>
    <source>
        <strain evidence="2">31-32</strain>
        <plasmid evidence="2">p3132-53</plasmid>
    </source>
</reference>
<feature type="compositionally biased region" description="Low complexity" evidence="1">
    <location>
        <begin position="43"/>
        <end position="54"/>
    </location>
</feature>
<geneLocation type="plasmid" evidence="2">
    <name>p3132-53</name>
</geneLocation>
<organism evidence="2">
    <name type="scientific">Arthrobacter sp. 31.31</name>
    <dbReference type="NCBI Taxonomy" id="347202"/>
    <lineage>
        <taxon>Bacteria</taxon>
        <taxon>Bacillati</taxon>
        <taxon>Actinomycetota</taxon>
        <taxon>Actinomycetes</taxon>
        <taxon>Micrococcales</taxon>
        <taxon>Micrococcaceae</taxon>
        <taxon>Arthrobacter</taxon>
    </lineage>
</organism>
<accession>I3VZE4</accession>
<dbReference type="AlphaFoldDB" id="I3VZE4"/>
<keyword evidence="2" id="KW-0614">Plasmid</keyword>
<proteinExistence type="predicted"/>
<evidence type="ECO:0000256" key="1">
    <source>
        <dbReference type="SAM" id="MobiDB-lite"/>
    </source>
</evidence>
<name>I3VZE4_9MICC</name>
<dbReference type="EMBL" id="JQ418520">
    <property type="protein sequence ID" value="AFK88721.1"/>
    <property type="molecule type" value="Genomic_DNA"/>
</dbReference>
<feature type="region of interest" description="Disordered" evidence="1">
    <location>
        <begin position="36"/>
        <end position="71"/>
    </location>
</feature>
<evidence type="ECO:0000313" key="2">
    <source>
        <dbReference type="EMBL" id="AFK88721.1"/>
    </source>
</evidence>
<sequence length="71" mass="7615">MVVGRKAQTRLPGLISYVEQHDGKEKLVFARSGMNASFPQQSTTTAAAGAATATRQRPAEHGSQQDTDYGH</sequence>
<feature type="compositionally biased region" description="Polar residues" evidence="1">
    <location>
        <begin position="62"/>
        <end position="71"/>
    </location>
</feature>
<protein>
    <submittedName>
        <fullName evidence="2">Uncharacterized protein</fullName>
    </submittedName>
</protein>